<feature type="domain" description="N-(5'phosphoribosyl) anthranilate isomerase (PRAI)" evidence="10">
    <location>
        <begin position="6"/>
        <end position="212"/>
    </location>
</feature>
<evidence type="ECO:0000259" key="10">
    <source>
        <dbReference type="Pfam" id="PF00697"/>
    </source>
</evidence>
<gene>
    <name evidence="9" type="primary">trpF</name>
    <name evidence="11" type="ORF">NB646_03685</name>
</gene>
<dbReference type="InterPro" id="IPR011060">
    <property type="entry name" value="RibuloseP-bd_barrel"/>
</dbReference>
<proteinExistence type="inferred from homology"/>
<dbReference type="InterPro" id="IPR044643">
    <property type="entry name" value="TrpF_fam"/>
</dbReference>
<dbReference type="InterPro" id="IPR001240">
    <property type="entry name" value="PRAI_dom"/>
</dbReference>
<name>A0A9E9LD04_9BURK</name>
<keyword evidence="5 9" id="KW-0028">Amino-acid biosynthesis</keyword>
<accession>A0A9E9LD04</accession>
<dbReference type="GO" id="GO:0000162">
    <property type="term" value="P:L-tryptophan biosynthetic process"/>
    <property type="evidence" value="ECO:0007669"/>
    <property type="project" value="UniProtKB-UniRule"/>
</dbReference>
<evidence type="ECO:0000256" key="9">
    <source>
        <dbReference type="HAMAP-Rule" id="MF_00135"/>
    </source>
</evidence>
<dbReference type="SUPFAM" id="SSF51366">
    <property type="entry name" value="Ribulose-phoshate binding barrel"/>
    <property type="match status" value="1"/>
</dbReference>
<evidence type="ECO:0000256" key="1">
    <source>
        <dbReference type="ARBA" id="ARBA00001164"/>
    </source>
</evidence>
<keyword evidence="7 9" id="KW-0057">Aromatic amino acid biosynthesis</keyword>
<keyword evidence="8 9" id="KW-0413">Isomerase</keyword>
<dbReference type="Pfam" id="PF00697">
    <property type="entry name" value="PRAI"/>
    <property type="match status" value="1"/>
</dbReference>
<organism evidence="11">
    <name type="scientific">Oxalobacter aliiformigenes</name>
    <dbReference type="NCBI Taxonomy" id="2946593"/>
    <lineage>
        <taxon>Bacteria</taxon>
        <taxon>Pseudomonadati</taxon>
        <taxon>Pseudomonadota</taxon>
        <taxon>Betaproteobacteria</taxon>
        <taxon>Burkholderiales</taxon>
        <taxon>Oxalobacteraceae</taxon>
        <taxon>Oxalobacter</taxon>
    </lineage>
</organism>
<evidence type="ECO:0000256" key="2">
    <source>
        <dbReference type="ARBA" id="ARBA00004664"/>
    </source>
</evidence>
<evidence type="ECO:0000256" key="8">
    <source>
        <dbReference type="ARBA" id="ARBA00023235"/>
    </source>
</evidence>
<comment type="pathway">
    <text evidence="2 9">Amino-acid biosynthesis; L-tryptophan biosynthesis; L-tryptophan from chorismate: step 3/5.</text>
</comment>
<dbReference type="HAMAP" id="MF_00135">
    <property type="entry name" value="PRAI"/>
    <property type="match status" value="1"/>
</dbReference>
<dbReference type="Proteomes" id="UP001164819">
    <property type="component" value="Chromosome"/>
</dbReference>
<dbReference type="CDD" id="cd00405">
    <property type="entry name" value="PRAI"/>
    <property type="match status" value="1"/>
</dbReference>
<evidence type="ECO:0000256" key="7">
    <source>
        <dbReference type="ARBA" id="ARBA00023141"/>
    </source>
</evidence>
<dbReference type="NCBIfam" id="NF002299">
    <property type="entry name" value="PRK01222.1-6"/>
    <property type="match status" value="1"/>
</dbReference>
<dbReference type="Gene3D" id="3.20.20.70">
    <property type="entry name" value="Aldolase class I"/>
    <property type="match status" value="1"/>
</dbReference>
<evidence type="ECO:0000313" key="11">
    <source>
        <dbReference type="EMBL" id="WAV91850.1"/>
    </source>
</evidence>
<dbReference type="EMBL" id="CP098251">
    <property type="protein sequence ID" value="WAV91850.1"/>
    <property type="molecule type" value="Genomic_DNA"/>
</dbReference>
<evidence type="ECO:0000256" key="4">
    <source>
        <dbReference type="ARBA" id="ARBA00022272"/>
    </source>
</evidence>
<dbReference type="PANTHER" id="PTHR42894:SF1">
    <property type="entry name" value="N-(5'-PHOSPHORIBOSYL)ANTHRANILATE ISOMERASE"/>
    <property type="match status" value="1"/>
</dbReference>
<dbReference type="NCBIfam" id="NF002298">
    <property type="entry name" value="PRK01222.1-4"/>
    <property type="match status" value="1"/>
</dbReference>
<keyword evidence="6 9" id="KW-0822">Tryptophan biosynthesis</keyword>
<dbReference type="PANTHER" id="PTHR42894">
    <property type="entry name" value="N-(5'-PHOSPHORIBOSYL)ANTHRANILATE ISOMERASE"/>
    <property type="match status" value="1"/>
</dbReference>
<protein>
    <recommendedName>
        <fullName evidence="4 9">N-(5'-phosphoribosyl)anthranilate isomerase</fullName>
        <shortName evidence="9">PRAI</shortName>
        <ecNumber evidence="3 9">5.3.1.24</ecNumber>
    </recommendedName>
</protein>
<sequence length="220" mass="23543">MTRTRIKICGLTREEDVRTAVEAGADALGFVFYPGSPRFVPAARAASLASALPAFVSAVGLFVNAKTSDVAETSRQVRLSLLQFHGDETPGQCHEAAVASNLPFIRVFRVRTDTTADDLLQCERIYRDASPFFKGLLLDTFTDAYGGAGKVFNWSLVSKEIGPRVVLSGGLSAQNVAGAIAQLRPFAVDISSGVEAARGIKDAGKIHAFIQAVRKADERI</sequence>
<comment type="catalytic activity">
    <reaction evidence="1 9">
        <text>N-(5-phospho-beta-D-ribosyl)anthranilate = 1-(2-carboxyphenylamino)-1-deoxy-D-ribulose 5-phosphate</text>
        <dbReference type="Rhea" id="RHEA:21540"/>
        <dbReference type="ChEBI" id="CHEBI:18277"/>
        <dbReference type="ChEBI" id="CHEBI:58613"/>
        <dbReference type="EC" id="5.3.1.24"/>
    </reaction>
</comment>
<reference evidence="11" key="1">
    <citation type="journal article" date="2022" name="Front. Microbiol.">
        <title>New perspectives on an old grouping: The genomic and phenotypic variability of Oxalobacter formigenes and the implications for calcium oxalate stone prevention.</title>
        <authorList>
            <person name="Chmiel J.A."/>
            <person name="Carr C."/>
            <person name="Stuivenberg G.A."/>
            <person name="Venema R."/>
            <person name="Chanyi R.M."/>
            <person name="Al K.F."/>
            <person name="Giguere D."/>
            <person name="Say H."/>
            <person name="Akouris P.P."/>
            <person name="Dominguez Romero S.A."/>
            <person name="Kwong A."/>
            <person name="Tai V."/>
            <person name="Koval S.F."/>
            <person name="Razvi H."/>
            <person name="Bjazevic J."/>
            <person name="Burton J.P."/>
        </authorList>
    </citation>
    <scope>NUCLEOTIDE SEQUENCE</scope>
    <source>
        <strain evidence="11">OxK</strain>
    </source>
</reference>
<dbReference type="RefSeq" id="WP_269316223.1">
    <property type="nucleotide sequence ID" value="NZ_CP098251.1"/>
</dbReference>
<dbReference type="AlphaFoldDB" id="A0A9E9LD04"/>
<dbReference type="GO" id="GO:0004640">
    <property type="term" value="F:phosphoribosylanthranilate isomerase activity"/>
    <property type="evidence" value="ECO:0007669"/>
    <property type="project" value="UniProtKB-UniRule"/>
</dbReference>
<comment type="similarity">
    <text evidence="9">Belongs to the TrpF family.</text>
</comment>
<evidence type="ECO:0000256" key="6">
    <source>
        <dbReference type="ARBA" id="ARBA00022822"/>
    </source>
</evidence>
<evidence type="ECO:0000256" key="5">
    <source>
        <dbReference type="ARBA" id="ARBA00022605"/>
    </source>
</evidence>
<dbReference type="EC" id="5.3.1.24" evidence="3 9"/>
<dbReference type="InterPro" id="IPR013785">
    <property type="entry name" value="Aldolase_TIM"/>
</dbReference>
<evidence type="ECO:0000256" key="3">
    <source>
        <dbReference type="ARBA" id="ARBA00012572"/>
    </source>
</evidence>